<dbReference type="Pfam" id="PF09550">
    <property type="entry name" value="Phage_TAC_6"/>
    <property type="match status" value="1"/>
</dbReference>
<organism evidence="1 2">
    <name type="scientific">Ancylobacter vacuolatus</name>
    <dbReference type="NCBI Taxonomy" id="223389"/>
    <lineage>
        <taxon>Bacteria</taxon>
        <taxon>Pseudomonadati</taxon>
        <taxon>Pseudomonadota</taxon>
        <taxon>Alphaproteobacteria</taxon>
        <taxon>Hyphomicrobiales</taxon>
        <taxon>Xanthobacteraceae</taxon>
        <taxon>Ancylobacter</taxon>
    </lineage>
</organism>
<comment type="caution">
    <text evidence="1">The sequence shown here is derived from an EMBL/GenBank/DDBJ whole genome shotgun (WGS) entry which is preliminary data.</text>
</comment>
<proteinExistence type="predicted"/>
<name>A0ABU0DFI9_9HYPH</name>
<accession>A0ABU0DFI9</accession>
<gene>
    <name evidence="1" type="ORF">J2S76_001615</name>
</gene>
<dbReference type="EMBL" id="JAUSUH010000003">
    <property type="protein sequence ID" value="MDQ0347191.1"/>
    <property type="molecule type" value="Genomic_DNA"/>
</dbReference>
<evidence type="ECO:0000313" key="2">
    <source>
        <dbReference type="Proteomes" id="UP001238467"/>
    </source>
</evidence>
<reference evidence="1 2" key="1">
    <citation type="submission" date="2023-07" db="EMBL/GenBank/DDBJ databases">
        <title>Genomic Encyclopedia of Type Strains, Phase IV (KMG-IV): sequencing the most valuable type-strain genomes for metagenomic binning, comparative biology and taxonomic classification.</title>
        <authorList>
            <person name="Goeker M."/>
        </authorList>
    </citation>
    <scope>NUCLEOTIDE SEQUENCE [LARGE SCALE GENOMIC DNA]</scope>
    <source>
        <strain evidence="1 2">DSM 1277</strain>
    </source>
</reference>
<dbReference type="InterPro" id="IPR019056">
    <property type="entry name" value="Phage_TAC_6"/>
</dbReference>
<sequence length="52" mass="5624">MALGFGRLRLSARDFWALTPRELAAALRAFAGPARAPLDRPGLAALMARFPD</sequence>
<keyword evidence="2" id="KW-1185">Reference proteome</keyword>
<dbReference type="Proteomes" id="UP001238467">
    <property type="component" value="Unassembled WGS sequence"/>
</dbReference>
<protein>
    <submittedName>
        <fullName evidence="1">Phage protein (TIGR02216 family)</fullName>
    </submittedName>
</protein>
<evidence type="ECO:0000313" key="1">
    <source>
        <dbReference type="EMBL" id="MDQ0347191.1"/>
    </source>
</evidence>